<keyword evidence="7" id="KW-1185">Reference proteome</keyword>
<evidence type="ECO:0000313" key="6">
    <source>
        <dbReference type="EMBL" id="KAG9244768.1"/>
    </source>
</evidence>
<evidence type="ECO:0000313" key="7">
    <source>
        <dbReference type="Proteomes" id="UP000887226"/>
    </source>
</evidence>
<dbReference type="InterPro" id="IPR036259">
    <property type="entry name" value="MFS_trans_sf"/>
</dbReference>
<evidence type="ECO:0000256" key="4">
    <source>
        <dbReference type="ARBA" id="ARBA00023136"/>
    </source>
</evidence>
<dbReference type="GO" id="GO:0005351">
    <property type="term" value="F:carbohydrate:proton symporter activity"/>
    <property type="evidence" value="ECO:0007669"/>
    <property type="project" value="TreeGrafter"/>
</dbReference>
<protein>
    <submittedName>
        <fullName evidence="6">Maltose permease</fullName>
    </submittedName>
</protein>
<dbReference type="Pfam" id="PF00083">
    <property type="entry name" value="Sugar_tr"/>
    <property type="match status" value="1"/>
</dbReference>
<dbReference type="Proteomes" id="UP000887226">
    <property type="component" value="Unassembled WGS sequence"/>
</dbReference>
<evidence type="ECO:0000256" key="2">
    <source>
        <dbReference type="ARBA" id="ARBA00022692"/>
    </source>
</evidence>
<feature type="transmembrane region" description="Helical" evidence="5">
    <location>
        <begin position="195"/>
        <end position="216"/>
    </location>
</feature>
<name>A0A9P8CF41_9HELO</name>
<evidence type="ECO:0000256" key="1">
    <source>
        <dbReference type="ARBA" id="ARBA00004141"/>
    </source>
</evidence>
<dbReference type="GO" id="GO:0016020">
    <property type="term" value="C:membrane"/>
    <property type="evidence" value="ECO:0007669"/>
    <property type="project" value="UniProtKB-SubCell"/>
</dbReference>
<evidence type="ECO:0000256" key="3">
    <source>
        <dbReference type="ARBA" id="ARBA00022989"/>
    </source>
</evidence>
<proteinExistence type="predicted"/>
<dbReference type="SUPFAM" id="SSF103473">
    <property type="entry name" value="MFS general substrate transporter"/>
    <property type="match status" value="1"/>
</dbReference>
<feature type="transmembrane region" description="Helical" evidence="5">
    <location>
        <begin position="345"/>
        <end position="366"/>
    </location>
</feature>
<gene>
    <name evidence="6" type="ORF">BJ878DRAFT_582390</name>
</gene>
<feature type="transmembrane region" description="Helical" evidence="5">
    <location>
        <begin position="50"/>
        <end position="69"/>
    </location>
</feature>
<feature type="transmembrane region" description="Helical" evidence="5">
    <location>
        <begin position="446"/>
        <end position="468"/>
    </location>
</feature>
<keyword evidence="4 5" id="KW-0472">Membrane</keyword>
<dbReference type="InterPro" id="IPR050360">
    <property type="entry name" value="MFS_Sugar_Transporters"/>
</dbReference>
<accession>A0A9P8CF41</accession>
<dbReference type="PANTHER" id="PTHR48022">
    <property type="entry name" value="PLASTIDIC GLUCOSE TRANSPORTER 4"/>
    <property type="match status" value="1"/>
</dbReference>
<organism evidence="6 7">
    <name type="scientific">Calycina marina</name>
    <dbReference type="NCBI Taxonomy" id="1763456"/>
    <lineage>
        <taxon>Eukaryota</taxon>
        <taxon>Fungi</taxon>
        <taxon>Dikarya</taxon>
        <taxon>Ascomycota</taxon>
        <taxon>Pezizomycotina</taxon>
        <taxon>Leotiomycetes</taxon>
        <taxon>Helotiales</taxon>
        <taxon>Pezizellaceae</taxon>
        <taxon>Calycina</taxon>
    </lineage>
</organism>
<keyword evidence="2 5" id="KW-0812">Transmembrane</keyword>
<reference evidence="6" key="1">
    <citation type="journal article" date="2021" name="IMA Fungus">
        <title>Genomic characterization of three marine fungi, including Emericellopsis atlantica sp. nov. with signatures of a generalist lifestyle and marine biomass degradation.</title>
        <authorList>
            <person name="Hagestad O.C."/>
            <person name="Hou L."/>
            <person name="Andersen J.H."/>
            <person name="Hansen E.H."/>
            <person name="Altermark B."/>
            <person name="Li C."/>
            <person name="Kuhnert E."/>
            <person name="Cox R.J."/>
            <person name="Crous P.W."/>
            <person name="Spatafora J.W."/>
            <person name="Lail K."/>
            <person name="Amirebrahimi M."/>
            <person name="Lipzen A."/>
            <person name="Pangilinan J."/>
            <person name="Andreopoulos W."/>
            <person name="Hayes R.D."/>
            <person name="Ng V."/>
            <person name="Grigoriev I.V."/>
            <person name="Jackson S.A."/>
            <person name="Sutton T.D.S."/>
            <person name="Dobson A.D.W."/>
            <person name="Rama T."/>
        </authorList>
    </citation>
    <scope>NUCLEOTIDE SEQUENCE</scope>
    <source>
        <strain evidence="6">TRa3180A</strain>
    </source>
</reference>
<feature type="transmembrane region" description="Helical" evidence="5">
    <location>
        <begin position="378"/>
        <end position="398"/>
    </location>
</feature>
<comment type="caution">
    <text evidence="6">The sequence shown here is derived from an EMBL/GenBank/DDBJ whole genome shotgun (WGS) entry which is preliminary data.</text>
</comment>
<dbReference type="AlphaFoldDB" id="A0A9P8CF41"/>
<feature type="transmembrane region" description="Helical" evidence="5">
    <location>
        <begin position="228"/>
        <end position="247"/>
    </location>
</feature>
<evidence type="ECO:0000256" key="5">
    <source>
        <dbReference type="SAM" id="Phobius"/>
    </source>
</evidence>
<dbReference type="InterPro" id="IPR005828">
    <property type="entry name" value="MFS_sugar_transport-like"/>
</dbReference>
<dbReference type="PANTHER" id="PTHR48022:SF57">
    <property type="entry name" value="MALTOSE TRANSPORTER, PUTATIVE (AFU_ORTHOLOGUE AFUA_4G00150)-RELATED"/>
    <property type="match status" value="1"/>
</dbReference>
<sequence length="475" mass="52964">MGGASKMEYESEHHHTEIILDPNLLDDAYDGENTEHAMGMWAAVKQHSWAYFWNFTICFTIVTNSRWVIESFDMFLNGNFVALTAFQKRYDVELPDGKLAIPTKWQSALFQSGQCGTFVGLFLAEPITNRIDYRWTTILGLFLVNAVIFISFFAQSFAVLTVGQALKGVPWGLFIADAPAHSGGFPLVLRGATSAALHISWSIGVIIVTAATLGYNKRDDERAWGVPLALQWIFPHIDSLLVLLFLAPKSPWWLVRKGRKEEVQRYVERLDSKDEASTHRTLAMMERTVEIKLKLGGTPTLKDLLKGAGISSDRAFDLNLINSCLGFIAKACFWLHTNWFDHRTIYLYGTAVSINFMMILGVCASVSQNYGANYSQAVLGILISVFVGAMGPVSYTIISETSSVRFHTPFTVIGRAACYFAETPMIYLASKMLSPASWNLVDKCGYVWGGTAIVCWTMEILFSSFAVLSKLLHES</sequence>
<comment type="subcellular location">
    <subcellularLocation>
        <location evidence="1">Membrane</location>
        <topology evidence="1">Multi-pass membrane protein</topology>
    </subcellularLocation>
</comment>
<keyword evidence="3 5" id="KW-1133">Transmembrane helix</keyword>
<dbReference type="OrthoDB" id="6612291at2759"/>
<dbReference type="Gene3D" id="1.20.1250.20">
    <property type="entry name" value="MFS general substrate transporter like domains"/>
    <property type="match status" value="2"/>
</dbReference>
<feature type="transmembrane region" description="Helical" evidence="5">
    <location>
        <begin position="138"/>
        <end position="160"/>
    </location>
</feature>
<dbReference type="EMBL" id="MU253885">
    <property type="protein sequence ID" value="KAG9244768.1"/>
    <property type="molecule type" value="Genomic_DNA"/>
</dbReference>